<dbReference type="SUPFAM" id="SSF51735">
    <property type="entry name" value="NAD(P)-binding Rossmann-fold domains"/>
    <property type="match status" value="1"/>
</dbReference>
<evidence type="ECO:0000259" key="1">
    <source>
        <dbReference type="SMART" id="SM00829"/>
    </source>
</evidence>
<organism evidence="2 3">
    <name type="scientific">Pseudolysobacter antarcticus</name>
    <dbReference type="NCBI Taxonomy" id="2511995"/>
    <lineage>
        <taxon>Bacteria</taxon>
        <taxon>Pseudomonadati</taxon>
        <taxon>Pseudomonadota</taxon>
        <taxon>Gammaproteobacteria</taxon>
        <taxon>Lysobacterales</taxon>
        <taxon>Rhodanobacteraceae</taxon>
        <taxon>Pseudolysobacter</taxon>
    </lineage>
</organism>
<dbReference type="GO" id="GO:0016491">
    <property type="term" value="F:oxidoreductase activity"/>
    <property type="evidence" value="ECO:0007669"/>
    <property type="project" value="InterPro"/>
</dbReference>
<dbReference type="Pfam" id="PF13602">
    <property type="entry name" value="ADH_zinc_N_2"/>
    <property type="match status" value="1"/>
</dbReference>
<dbReference type="KEGG" id="xbc:ELE36_12900"/>
<sequence>MKAIMLNSFGSADNFALAHLPIPEIRSGEVRIRVQAAAFNPVDYQIRKGQSEGGRLRSMILGRDLSGSIDAIHDDVKEFSIGDEVFSYVSDLASNGTYAEYVCVPAELVARKPETLTHTQAAAVPVAGITASLALSRAQAEKTKSVFIAGGAGGVGGFAIMLARQLGVKKLVTTAGNAKSRAYLINQYGLNDDQIVDYNDADFMRQAMARNRGWFDIALDLVGGKMLSACCGLLAVDGNLASVTEAPKESDFETLFQKNASFHSVGANAYSLKNDRVAWLRYREILDSLSRHFEGRVVSPPHVRIIGNLSPEVVRQAHLLLESGSVQGKLAMTC</sequence>
<dbReference type="InterPro" id="IPR013154">
    <property type="entry name" value="ADH-like_N"/>
</dbReference>
<dbReference type="PANTHER" id="PTHR43482:SF1">
    <property type="entry name" value="PROTEIN AST1-RELATED"/>
    <property type="match status" value="1"/>
</dbReference>
<dbReference type="Proteomes" id="UP000291562">
    <property type="component" value="Chromosome"/>
</dbReference>
<dbReference type="InterPro" id="IPR036291">
    <property type="entry name" value="NAD(P)-bd_dom_sf"/>
</dbReference>
<dbReference type="InterPro" id="IPR052585">
    <property type="entry name" value="Lipid_raft_assoc_Zn_ADH"/>
</dbReference>
<dbReference type="Pfam" id="PF08240">
    <property type="entry name" value="ADH_N"/>
    <property type="match status" value="1"/>
</dbReference>
<proteinExistence type="predicted"/>
<dbReference type="PANTHER" id="PTHR43482">
    <property type="entry name" value="PROTEIN AST1-RELATED"/>
    <property type="match status" value="1"/>
</dbReference>
<dbReference type="Gene3D" id="3.90.180.10">
    <property type="entry name" value="Medium-chain alcohol dehydrogenases, catalytic domain"/>
    <property type="match status" value="1"/>
</dbReference>
<feature type="domain" description="Enoyl reductase (ER)" evidence="1">
    <location>
        <begin position="10"/>
        <end position="332"/>
    </location>
</feature>
<gene>
    <name evidence="2" type="ORF">ELE36_12900</name>
</gene>
<accession>A0A411HL10</accession>
<dbReference type="InterPro" id="IPR011032">
    <property type="entry name" value="GroES-like_sf"/>
</dbReference>
<dbReference type="InterPro" id="IPR020843">
    <property type="entry name" value="ER"/>
</dbReference>
<reference evidence="2 3" key="1">
    <citation type="submission" date="2019-01" db="EMBL/GenBank/DDBJ databases">
        <title>Pseudolysobacter antarctica gen. nov., sp. nov., isolated from Fildes Peninsula, Antarctica.</title>
        <authorList>
            <person name="Wei Z."/>
            <person name="Peng F."/>
        </authorList>
    </citation>
    <scope>NUCLEOTIDE SEQUENCE [LARGE SCALE GENOMIC DNA]</scope>
    <source>
        <strain evidence="2 3">AQ6-296</strain>
    </source>
</reference>
<evidence type="ECO:0000313" key="3">
    <source>
        <dbReference type="Proteomes" id="UP000291562"/>
    </source>
</evidence>
<protein>
    <submittedName>
        <fullName evidence="2">NADP-dependent oxidoreductase</fullName>
    </submittedName>
</protein>
<dbReference type="Gene3D" id="3.40.50.720">
    <property type="entry name" value="NAD(P)-binding Rossmann-like Domain"/>
    <property type="match status" value="1"/>
</dbReference>
<keyword evidence="3" id="KW-1185">Reference proteome</keyword>
<name>A0A411HL10_9GAMM</name>
<dbReference type="OrthoDB" id="9787435at2"/>
<dbReference type="CDD" id="cd05289">
    <property type="entry name" value="MDR_like_2"/>
    <property type="match status" value="1"/>
</dbReference>
<evidence type="ECO:0000313" key="2">
    <source>
        <dbReference type="EMBL" id="QBB71178.1"/>
    </source>
</evidence>
<dbReference type="SUPFAM" id="SSF50129">
    <property type="entry name" value="GroES-like"/>
    <property type="match status" value="1"/>
</dbReference>
<dbReference type="AlphaFoldDB" id="A0A411HL10"/>
<dbReference type="SMART" id="SM00829">
    <property type="entry name" value="PKS_ER"/>
    <property type="match status" value="1"/>
</dbReference>
<dbReference type="EMBL" id="CP035704">
    <property type="protein sequence ID" value="QBB71178.1"/>
    <property type="molecule type" value="Genomic_DNA"/>
</dbReference>